<dbReference type="Pfam" id="PF22640">
    <property type="entry name" value="ManC_GMP_beta-helix"/>
    <property type="match status" value="1"/>
</dbReference>
<keyword evidence="6" id="KW-0342">GTP-binding</keyword>
<dbReference type="STRING" id="331113.SNE_A01480"/>
<reference evidence="12 13" key="2">
    <citation type="journal article" date="2011" name="Mol. Biol. Evol.">
        <title>Unity in variety--the pan-genome of the Chlamydiae.</title>
        <authorList>
            <person name="Collingro A."/>
            <person name="Tischler P."/>
            <person name="Weinmaier T."/>
            <person name="Penz T."/>
            <person name="Heinz E."/>
            <person name="Brunham R.C."/>
            <person name="Read T.D."/>
            <person name="Bavoil P.M."/>
            <person name="Sachse K."/>
            <person name="Kahane S."/>
            <person name="Friedman M.G."/>
            <person name="Rattei T."/>
            <person name="Myers G.S."/>
            <person name="Horn M."/>
        </authorList>
    </citation>
    <scope>NUCLEOTIDE SEQUENCE [LARGE SCALE GENOMIC DNA]</scope>
    <source>
        <strain evidence="13">ATCC VR-1471 / Z</strain>
    </source>
</reference>
<feature type="domain" description="Nucleotidyl transferase" evidence="9">
    <location>
        <begin position="7"/>
        <end position="290"/>
    </location>
</feature>
<dbReference type="SUPFAM" id="SSF53448">
    <property type="entry name" value="Nucleotide-diphospho-sugar transferases"/>
    <property type="match status" value="1"/>
</dbReference>
<dbReference type="InterPro" id="IPR051161">
    <property type="entry name" value="Mannose-6P_isomerase_type2"/>
</dbReference>
<evidence type="ECO:0000256" key="3">
    <source>
        <dbReference type="ARBA" id="ARBA00022679"/>
    </source>
</evidence>
<evidence type="ECO:0000256" key="8">
    <source>
        <dbReference type="RuleBase" id="RU004190"/>
    </source>
</evidence>
<evidence type="ECO:0000313" key="13">
    <source>
        <dbReference type="Proteomes" id="UP000000496"/>
    </source>
</evidence>
<evidence type="ECO:0000259" key="10">
    <source>
        <dbReference type="Pfam" id="PF01050"/>
    </source>
</evidence>
<evidence type="ECO:0000256" key="4">
    <source>
        <dbReference type="ARBA" id="ARBA00022695"/>
    </source>
</evidence>
<evidence type="ECO:0000256" key="5">
    <source>
        <dbReference type="ARBA" id="ARBA00022741"/>
    </source>
</evidence>
<dbReference type="eggNOG" id="COG0836">
    <property type="taxonomic scope" value="Bacteria"/>
</dbReference>
<dbReference type="Proteomes" id="UP000000496">
    <property type="component" value="Chromosome gsn.131"/>
</dbReference>
<dbReference type="CDD" id="cd02509">
    <property type="entry name" value="GDP-M1P_Guanylyltransferase"/>
    <property type="match status" value="1"/>
</dbReference>
<dbReference type="InterPro" id="IPR029044">
    <property type="entry name" value="Nucleotide-diphossugar_trans"/>
</dbReference>
<dbReference type="Pfam" id="PF01050">
    <property type="entry name" value="MannoseP_isomer"/>
    <property type="match status" value="1"/>
</dbReference>
<evidence type="ECO:0000256" key="2">
    <source>
        <dbReference type="ARBA" id="ARBA00012387"/>
    </source>
</evidence>
<comment type="catalytic activity">
    <reaction evidence="7">
        <text>alpha-D-mannose 1-phosphate + GTP + H(+) = GDP-alpha-D-mannose + diphosphate</text>
        <dbReference type="Rhea" id="RHEA:15229"/>
        <dbReference type="ChEBI" id="CHEBI:15378"/>
        <dbReference type="ChEBI" id="CHEBI:33019"/>
        <dbReference type="ChEBI" id="CHEBI:37565"/>
        <dbReference type="ChEBI" id="CHEBI:57527"/>
        <dbReference type="ChEBI" id="CHEBI:58409"/>
        <dbReference type="EC" id="2.7.7.13"/>
    </reaction>
</comment>
<dbReference type="SUPFAM" id="SSF51182">
    <property type="entry name" value="RmlC-like cupins"/>
    <property type="match status" value="1"/>
</dbReference>
<feature type="domain" description="Mannose-6-phosphate isomerase type II C-terminal" evidence="10">
    <location>
        <begin position="356"/>
        <end position="446"/>
    </location>
</feature>
<dbReference type="InterPro" id="IPR054566">
    <property type="entry name" value="ManC/GMP-like_b-helix"/>
</dbReference>
<dbReference type="Gene3D" id="2.60.120.10">
    <property type="entry name" value="Jelly Rolls"/>
    <property type="match status" value="1"/>
</dbReference>
<evidence type="ECO:0000313" key="12">
    <source>
        <dbReference type="EMBL" id="CCB88025.1"/>
    </source>
</evidence>
<proteinExistence type="inferred from homology"/>
<gene>
    <name evidence="12" type="primary">rfbM</name>
    <name evidence="12" type="ordered locus">SNE_A01480</name>
</gene>
<reference key="1">
    <citation type="journal article" date="2011" name="Mol. Biol. Evol.">
        <title>Unity in variety -- the pan-genome of the Chlamydiae.</title>
        <authorList>
            <person name="Collingro A."/>
            <person name="Tischler P."/>
            <person name="Weinmaier T."/>
            <person name="Penz T."/>
            <person name="Heinz E."/>
            <person name="Brunham R.C."/>
            <person name="Read T.D."/>
            <person name="Bavoil P.M."/>
            <person name="Sachse K."/>
            <person name="Kahane S."/>
            <person name="Friedman M.G."/>
            <person name="Rattei T."/>
            <person name="Myers G.S.A."/>
            <person name="Horn M."/>
        </authorList>
    </citation>
    <scope>NUCLEOTIDE SEQUENCE</scope>
    <source>
        <strain>Z</strain>
    </source>
</reference>
<dbReference type="OrthoDB" id="9806359at2"/>
<comment type="similarity">
    <text evidence="1 8">Belongs to the mannose-6-phosphate isomerase type 2 family.</text>
</comment>
<name>F8L5D3_SIMNZ</name>
<keyword evidence="4 12" id="KW-0548">Nucleotidyltransferase</keyword>
<dbReference type="PANTHER" id="PTHR46390:SF1">
    <property type="entry name" value="MANNOSE-1-PHOSPHATE GUANYLYLTRANSFERASE"/>
    <property type="match status" value="1"/>
</dbReference>
<dbReference type="Gene3D" id="3.90.550.10">
    <property type="entry name" value="Spore Coat Polysaccharide Biosynthesis Protein SpsA, Chain A"/>
    <property type="match status" value="1"/>
</dbReference>
<dbReference type="EMBL" id="FR872582">
    <property type="protein sequence ID" value="CCB88025.1"/>
    <property type="molecule type" value="Genomic_DNA"/>
</dbReference>
<dbReference type="GO" id="GO:0000271">
    <property type="term" value="P:polysaccharide biosynthetic process"/>
    <property type="evidence" value="ECO:0007669"/>
    <property type="project" value="InterPro"/>
</dbReference>
<dbReference type="InterPro" id="IPR011051">
    <property type="entry name" value="RmlC_Cupin_sf"/>
</dbReference>
<dbReference type="KEGG" id="sng:SNE_A01480"/>
<sequence>MSSKIVPVVLAGGSGTRLWPLSRKNYPKQFLKLIGNNSLFQETLLRIKQIAGVKESIIVTNESHYFICQDQMKEAEIENSKLILEPCSRNTAPAIALAALDIQNTIEPEALMLVLPADHLIGNSEAFAKTIEKATFIAAAGHFVTFGIVPTSPKTGYGYIQAGKPLDDLSFEVEQFVEKPDEKTAETFLQAQNYFWNSGMFLFRAGGYLKELENTAEDIYKACSAAYEGSHQDKDYFRIDQERFEMCPSDSIDYAVMEKTKRAAVIPLRLPWSDLGCWASVADAGESDEKNNVIRGNVIMKDCEGCLLSSENEPLVATIGIKDQIVVSTADAVLVADKAYAQEVKEIVNGLKKTNQGLATHHKRVHCSWGYFEKLVESSDFRIKLLVLNPGKSLALQSTVITLIRGTLEVQAGEETYQLQANSSKQIPSNALITNPTSTPIQVLETTLSPEENKLSTAAQTLESLLKKQIGVG</sequence>
<dbReference type="EC" id="2.7.7.13" evidence="2"/>
<dbReference type="RefSeq" id="WP_013942492.1">
    <property type="nucleotide sequence ID" value="NC_015713.1"/>
</dbReference>
<dbReference type="InterPro" id="IPR014710">
    <property type="entry name" value="RmlC-like_jellyroll"/>
</dbReference>
<evidence type="ECO:0000256" key="7">
    <source>
        <dbReference type="ARBA" id="ARBA00047343"/>
    </source>
</evidence>
<dbReference type="FunFam" id="3.90.550.10:FF:000046">
    <property type="entry name" value="Mannose-1-phosphate guanylyltransferase (GDP)"/>
    <property type="match status" value="1"/>
</dbReference>
<keyword evidence="5" id="KW-0547">Nucleotide-binding</keyword>
<dbReference type="GO" id="GO:0004475">
    <property type="term" value="F:mannose-1-phosphate guanylyltransferase (GTP) activity"/>
    <property type="evidence" value="ECO:0007669"/>
    <property type="project" value="UniProtKB-EC"/>
</dbReference>
<dbReference type="HOGENOM" id="CLU_035527_1_0_0"/>
<dbReference type="NCBIfam" id="TIGR01479">
    <property type="entry name" value="GMP_PMI"/>
    <property type="match status" value="1"/>
</dbReference>
<dbReference type="InterPro" id="IPR006375">
    <property type="entry name" value="Man1P_GuaTrfase/Man6P_Isoase"/>
</dbReference>
<protein>
    <recommendedName>
        <fullName evidence="2">mannose-1-phosphate guanylyltransferase</fullName>
        <ecNumber evidence="2">2.7.7.13</ecNumber>
    </recommendedName>
</protein>
<dbReference type="GO" id="GO:0005525">
    <property type="term" value="F:GTP binding"/>
    <property type="evidence" value="ECO:0007669"/>
    <property type="project" value="UniProtKB-KW"/>
</dbReference>
<dbReference type="InterPro" id="IPR001538">
    <property type="entry name" value="Man6P_isomerase-2_C"/>
</dbReference>
<dbReference type="AlphaFoldDB" id="F8L5D3"/>
<evidence type="ECO:0000259" key="9">
    <source>
        <dbReference type="Pfam" id="PF00483"/>
    </source>
</evidence>
<evidence type="ECO:0000256" key="6">
    <source>
        <dbReference type="ARBA" id="ARBA00023134"/>
    </source>
</evidence>
<dbReference type="PANTHER" id="PTHR46390">
    <property type="entry name" value="MANNOSE-1-PHOSPHATE GUANYLYLTRANSFERASE"/>
    <property type="match status" value="1"/>
</dbReference>
<dbReference type="Pfam" id="PF00483">
    <property type="entry name" value="NTP_transferase"/>
    <property type="match status" value="1"/>
</dbReference>
<dbReference type="InterPro" id="IPR049577">
    <property type="entry name" value="GMPP_N"/>
</dbReference>
<evidence type="ECO:0000256" key="1">
    <source>
        <dbReference type="ARBA" id="ARBA00006115"/>
    </source>
</evidence>
<keyword evidence="3 12" id="KW-0808">Transferase</keyword>
<organism evidence="12 13">
    <name type="scientific">Simkania negevensis (strain ATCC VR-1471 / DSM 27360 / Z)</name>
    <dbReference type="NCBI Taxonomy" id="331113"/>
    <lineage>
        <taxon>Bacteria</taxon>
        <taxon>Pseudomonadati</taxon>
        <taxon>Chlamydiota</taxon>
        <taxon>Chlamydiia</taxon>
        <taxon>Parachlamydiales</taxon>
        <taxon>Simkaniaceae</taxon>
        <taxon>Simkania</taxon>
    </lineage>
</organism>
<dbReference type="GO" id="GO:0009298">
    <property type="term" value="P:GDP-mannose biosynthetic process"/>
    <property type="evidence" value="ECO:0007669"/>
    <property type="project" value="TreeGrafter"/>
</dbReference>
<dbReference type="InterPro" id="IPR005835">
    <property type="entry name" value="NTP_transferase_dom"/>
</dbReference>
<keyword evidence="13" id="KW-1185">Reference proteome</keyword>
<feature type="domain" description="MannoseP isomerase/GMP-like beta-helix" evidence="11">
    <location>
        <begin position="296"/>
        <end position="351"/>
    </location>
</feature>
<accession>F8L5D3</accession>
<evidence type="ECO:0000259" key="11">
    <source>
        <dbReference type="Pfam" id="PF22640"/>
    </source>
</evidence>